<sequence>MQDQGSPDPSSGAGSSGQSSLPPVLHALLQPPPPPPARSAIPTPPEHAPAPPDLYHHHHHHHHEGYGTPDRWDAGSVPPDSSSASPATSSAHPSISSSPYSRRAPSIGSPASTYALGTRAMGAPALPSLHGGGAFDPERLHVAPAYGAPAYGSSGPTRYEGEAGYASYGLGALQGPGVGGWGDAIPHGWEAGQSVRSAESYARGGVYAASARRGEAPVVPGQEWRAGLRQESYPPVYGAVPDMRASREPARTEQQPPASSFQFSGRGAQEQQQSYEFTFQGPGAAQQAFAAPQRYVPPSHYGFETGAAAHEGLRLRTRGAGDEQLSYGHAMSASLLGGQFEGAAGREPYEDPSQSFGMGGQASAYAGPSTEMYSAGEPGDPGPGPSTLAARRRARPEKDDEDEDYSEGEGHGGKKARGGKKKVEIACYFCRQRKLKCSGDRPTCKTCSRQKKRCEYAQAPRRRGPGKAPRGSRRLMQGRGGANAGGGGGGGSGGGSGGVGRGAGGNGALPPSGGLAGEVAAEAGEPSSRAYVSAAISLPTLPPHMGTRSDPGSARWPGRKGG</sequence>
<dbReference type="EMBL" id="MU273471">
    <property type="protein sequence ID" value="KAI0036460.1"/>
    <property type="molecule type" value="Genomic_DNA"/>
</dbReference>
<keyword evidence="2" id="KW-1185">Reference proteome</keyword>
<comment type="caution">
    <text evidence="1">The sequence shown here is derived from an EMBL/GenBank/DDBJ whole genome shotgun (WGS) entry which is preliminary data.</text>
</comment>
<gene>
    <name evidence="1" type="ORF">K488DRAFT_82078</name>
</gene>
<protein>
    <submittedName>
        <fullName evidence="1">Uncharacterized protein</fullName>
    </submittedName>
</protein>
<reference evidence="1" key="1">
    <citation type="submission" date="2021-02" db="EMBL/GenBank/DDBJ databases">
        <authorList>
            <consortium name="DOE Joint Genome Institute"/>
            <person name="Ahrendt S."/>
            <person name="Looney B.P."/>
            <person name="Miyauchi S."/>
            <person name="Morin E."/>
            <person name="Drula E."/>
            <person name="Courty P.E."/>
            <person name="Chicoki N."/>
            <person name="Fauchery L."/>
            <person name="Kohler A."/>
            <person name="Kuo A."/>
            <person name="Labutti K."/>
            <person name="Pangilinan J."/>
            <person name="Lipzen A."/>
            <person name="Riley R."/>
            <person name="Andreopoulos W."/>
            <person name="He G."/>
            <person name="Johnson J."/>
            <person name="Barry K.W."/>
            <person name="Grigoriev I.V."/>
            <person name="Nagy L."/>
            <person name="Hibbett D."/>
            <person name="Henrissat B."/>
            <person name="Matheny P.B."/>
            <person name="Labbe J."/>
            <person name="Martin F."/>
        </authorList>
    </citation>
    <scope>NUCLEOTIDE SEQUENCE</scope>
    <source>
        <strain evidence="1">EC-137</strain>
    </source>
</reference>
<evidence type="ECO:0000313" key="2">
    <source>
        <dbReference type="Proteomes" id="UP000814128"/>
    </source>
</evidence>
<accession>A0ACB8QXC1</accession>
<organism evidence="1 2">
    <name type="scientific">Vararia minispora EC-137</name>
    <dbReference type="NCBI Taxonomy" id="1314806"/>
    <lineage>
        <taxon>Eukaryota</taxon>
        <taxon>Fungi</taxon>
        <taxon>Dikarya</taxon>
        <taxon>Basidiomycota</taxon>
        <taxon>Agaricomycotina</taxon>
        <taxon>Agaricomycetes</taxon>
        <taxon>Russulales</taxon>
        <taxon>Lachnocladiaceae</taxon>
        <taxon>Vararia</taxon>
    </lineage>
</organism>
<evidence type="ECO:0000313" key="1">
    <source>
        <dbReference type="EMBL" id="KAI0036460.1"/>
    </source>
</evidence>
<name>A0ACB8QXC1_9AGAM</name>
<reference evidence="1" key="2">
    <citation type="journal article" date="2022" name="New Phytol.">
        <title>Evolutionary transition to the ectomycorrhizal habit in the genomes of a hyperdiverse lineage of mushroom-forming fungi.</title>
        <authorList>
            <person name="Looney B."/>
            <person name="Miyauchi S."/>
            <person name="Morin E."/>
            <person name="Drula E."/>
            <person name="Courty P.E."/>
            <person name="Kohler A."/>
            <person name="Kuo A."/>
            <person name="LaButti K."/>
            <person name="Pangilinan J."/>
            <person name="Lipzen A."/>
            <person name="Riley R."/>
            <person name="Andreopoulos W."/>
            <person name="He G."/>
            <person name="Johnson J."/>
            <person name="Nolan M."/>
            <person name="Tritt A."/>
            <person name="Barry K.W."/>
            <person name="Grigoriev I.V."/>
            <person name="Nagy L.G."/>
            <person name="Hibbett D."/>
            <person name="Henrissat B."/>
            <person name="Matheny P.B."/>
            <person name="Labbe J."/>
            <person name="Martin F.M."/>
        </authorList>
    </citation>
    <scope>NUCLEOTIDE SEQUENCE</scope>
    <source>
        <strain evidence="1">EC-137</strain>
    </source>
</reference>
<proteinExistence type="predicted"/>
<dbReference type="Proteomes" id="UP000814128">
    <property type="component" value="Unassembled WGS sequence"/>
</dbReference>